<evidence type="ECO:0000313" key="2">
    <source>
        <dbReference type="EMBL" id="TDP42027.1"/>
    </source>
</evidence>
<proteinExistence type="predicted"/>
<gene>
    <name evidence="2" type="ORF">DFR75_1011133</name>
</gene>
<evidence type="ECO:0000313" key="3">
    <source>
        <dbReference type="Proteomes" id="UP000295087"/>
    </source>
</evidence>
<protein>
    <submittedName>
        <fullName evidence="2">Uncharacterized protein</fullName>
    </submittedName>
</protein>
<organism evidence="2 3">
    <name type="scientific">Nocardia ignorata</name>
    <dbReference type="NCBI Taxonomy" id="145285"/>
    <lineage>
        <taxon>Bacteria</taxon>
        <taxon>Bacillati</taxon>
        <taxon>Actinomycetota</taxon>
        <taxon>Actinomycetes</taxon>
        <taxon>Mycobacteriales</taxon>
        <taxon>Nocardiaceae</taxon>
        <taxon>Nocardia</taxon>
    </lineage>
</organism>
<keyword evidence="3" id="KW-1185">Reference proteome</keyword>
<dbReference type="EMBL" id="SNXK01000001">
    <property type="protein sequence ID" value="TDP42027.1"/>
    <property type="molecule type" value="Genomic_DNA"/>
</dbReference>
<feature type="compositionally biased region" description="Low complexity" evidence="1">
    <location>
        <begin position="14"/>
        <end position="30"/>
    </location>
</feature>
<sequence>MRWPAGPSPKFDSWRSSRAARSGPSSSSCSTPIGKLGRSVSGNSTCRSRQLEMSTASCPVGEGLIACGLTGRPQRPEVRSAAERSDIVRADNEEAPIYPKPEWLLSDRGSGWTFGTGLPAGDRSRALVDHRRQGCLTQASQLSRQCQATAVEEGGRLDRSIGGRGPCGHCAPTESPPDSVAGRRRRRTGASGSASGPVGTGPVSPRQPPLTGGRLSRFSSRSHVSPPAEGGE</sequence>
<evidence type="ECO:0000256" key="1">
    <source>
        <dbReference type="SAM" id="MobiDB-lite"/>
    </source>
</evidence>
<feature type="region of interest" description="Disordered" evidence="1">
    <location>
        <begin position="153"/>
        <end position="232"/>
    </location>
</feature>
<accession>A0A4R6PUR1</accession>
<dbReference type="Proteomes" id="UP000295087">
    <property type="component" value="Unassembled WGS sequence"/>
</dbReference>
<comment type="caution">
    <text evidence="2">The sequence shown here is derived from an EMBL/GenBank/DDBJ whole genome shotgun (WGS) entry which is preliminary data.</text>
</comment>
<name>A0A4R6PUR1_NOCIG</name>
<reference evidence="2 3" key="1">
    <citation type="submission" date="2019-03" db="EMBL/GenBank/DDBJ databases">
        <title>Genomic Encyclopedia of Type Strains, Phase IV (KMG-IV): sequencing the most valuable type-strain genomes for metagenomic binning, comparative biology and taxonomic classification.</title>
        <authorList>
            <person name="Goeker M."/>
        </authorList>
    </citation>
    <scope>NUCLEOTIDE SEQUENCE [LARGE SCALE GENOMIC DNA]</scope>
    <source>
        <strain evidence="2 3">DSM 44496</strain>
    </source>
</reference>
<dbReference type="AlphaFoldDB" id="A0A4R6PUR1"/>
<feature type="region of interest" description="Disordered" evidence="1">
    <location>
        <begin position="1"/>
        <end position="45"/>
    </location>
</feature>